<organism evidence="3 4">
    <name type="scientific">Metapseudomonas resinovorans</name>
    <name type="common">Pseudomonas resinovorans</name>
    <dbReference type="NCBI Taxonomy" id="53412"/>
    <lineage>
        <taxon>Bacteria</taxon>
        <taxon>Pseudomonadati</taxon>
        <taxon>Pseudomonadota</taxon>
        <taxon>Gammaproteobacteria</taxon>
        <taxon>Pseudomonadales</taxon>
        <taxon>Pseudomonadaceae</taxon>
        <taxon>Metapseudomonas</taxon>
    </lineage>
</organism>
<comment type="caution">
    <text evidence="3">The sequence shown here is derived from an EMBL/GenBank/DDBJ whole genome shotgun (WGS) entry which is preliminary data.</text>
</comment>
<keyword evidence="1" id="KW-0560">Oxidoreductase</keyword>
<sequence>MSPQFPKTYYESTVDRTAYPAHSGRTDARVCILGGGLAGLSTALALAERGVTDVVVLESHDVGHGASGRNGGFVFGGYSLGNADLLATLGAEEARRLYQLTLDAVELIRHRSRHYGIDCDLVDKGVILANWFNDPARLETPRQLMKQAYGVDWEYIPPGELKEMLRTERYFGGLLERNAFHFHPLKYVCGIARTLADLGVRLHERSPALAIEKRGGKYGVRTEGGEVYAEHVVFSGGGYSRGLHRPVERAVLPIATYVVATEPLGARLAGAINCESAVYDTRFAFDYYRPLQDSRILWGGRISILDRNPETIARLLKADLVSVYPQLEDVEIQYSWGGLMSYGRHQMAQIGQDGDGIWHAVGFGGHGMAPTTVAGEVLADAIANATPIPAGFSRFGLTRTFGLAGLVAAQMTYTAFQARDAFDARRLNR</sequence>
<dbReference type="PANTHER" id="PTHR13847:SF281">
    <property type="entry name" value="FAD DEPENDENT OXIDOREDUCTASE DOMAIN-CONTAINING PROTEIN"/>
    <property type="match status" value="1"/>
</dbReference>
<evidence type="ECO:0000313" key="3">
    <source>
        <dbReference type="EMBL" id="MDA8483720.1"/>
    </source>
</evidence>
<protein>
    <submittedName>
        <fullName evidence="3">FAD-binding oxidoreductase</fullName>
    </submittedName>
</protein>
<dbReference type="RefSeq" id="WP_271470861.1">
    <property type="nucleotide sequence ID" value="NZ_JANEWF010000009.1"/>
</dbReference>
<keyword evidence="4" id="KW-1185">Reference proteome</keyword>
<dbReference type="InterPro" id="IPR006076">
    <property type="entry name" value="FAD-dep_OxRdtase"/>
</dbReference>
<dbReference type="Pfam" id="PF01266">
    <property type="entry name" value="DAO"/>
    <property type="match status" value="1"/>
</dbReference>
<feature type="domain" description="FAD dependent oxidoreductase" evidence="2">
    <location>
        <begin position="29"/>
        <end position="380"/>
    </location>
</feature>
<dbReference type="Proteomes" id="UP001211689">
    <property type="component" value="Unassembled WGS sequence"/>
</dbReference>
<dbReference type="SUPFAM" id="SSF51905">
    <property type="entry name" value="FAD/NAD(P)-binding domain"/>
    <property type="match status" value="1"/>
</dbReference>
<evidence type="ECO:0000256" key="1">
    <source>
        <dbReference type="ARBA" id="ARBA00023002"/>
    </source>
</evidence>
<dbReference type="Gene3D" id="3.50.50.60">
    <property type="entry name" value="FAD/NAD(P)-binding domain"/>
    <property type="match status" value="1"/>
</dbReference>
<accession>A0ABT4Y4D9</accession>
<proteinExistence type="predicted"/>
<evidence type="ECO:0000313" key="4">
    <source>
        <dbReference type="Proteomes" id="UP001211689"/>
    </source>
</evidence>
<dbReference type="Gene3D" id="3.30.9.10">
    <property type="entry name" value="D-Amino Acid Oxidase, subunit A, domain 2"/>
    <property type="match status" value="1"/>
</dbReference>
<gene>
    <name evidence="3" type="ORF">NNO07_11620</name>
</gene>
<evidence type="ECO:0000259" key="2">
    <source>
        <dbReference type="Pfam" id="PF01266"/>
    </source>
</evidence>
<dbReference type="EMBL" id="JANEWF010000009">
    <property type="protein sequence ID" value="MDA8483720.1"/>
    <property type="molecule type" value="Genomic_DNA"/>
</dbReference>
<dbReference type="InterPro" id="IPR036188">
    <property type="entry name" value="FAD/NAD-bd_sf"/>
</dbReference>
<reference evidence="3 4" key="1">
    <citation type="submission" date="2022-07" db="EMBL/GenBank/DDBJ databases">
        <title>Genome Analysis of Selected Gammaproteobacteria from Nigerian Food snails.</title>
        <authorList>
            <person name="Okafor A.C."/>
        </authorList>
    </citation>
    <scope>NUCLEOTIDE SEQUENCE [LARGE SCALE GENOMIC DNA]</scope>
    <source>
        <strain evidence="3 4">Awg 2</strain>
    </source>
</reference>
<name>A0ABT4Y4D9_METRE</name>
<dbReference type="PANTHER" id="PTHR13847">
    <property type="entry name" value="SARCOSINE DEHYDROGENASE-RELATED"/>
    <property type="match status" value="1"/>
</dbReference>